<evidence type="ECO:0000256" key="1">
    <source>
        <dbReference type="SAM" id="MobiDB-lite"/>
    </source>
</evidence>
<accession>A0A392PHS5</accession>
<evidence type="ECO:0000313" key="3">
    <source>
        <dbReference type="Proteomes" id="UP000265520"/>
    </source>
</evidence>
<comment type="caution">
    <text evidence="2">The sequence shown here is derived from an EMBL/GenBank/DDBJ whole genome shotgun (WGS) entry which is preliminary data.</text>
</comment>
<keyword evidence="3" id="KW-1185">Reference proteome</keyword>
<reference evidence="2 3" key="1">
    <citation type="journal article" date="2018" name="Front. Plant Sci.">
        <title>Red Clover (Trifolium pratense) and Zigzag Clover (T. medium) - A Picture of Genomic Similarities and Differences.</title>
        <authorList>
            <person name="Dluhosova J."/>
            <person name="Istvanek J."/>
            <person name="Nedelnik J."/>
            <person name="Repkova J."/>
        </authorList>
    </citation>
    <scope>NUCLEOTIDE SEQUENCE [LARGE SCALE GENOMIC DNA]</scope>
    <source>
        <strain evidence="3">cv. 10/8</strain>
        <tissue evidence="2">Leaf</tissue>
    </source>
</reference>
<feature type="region of interest" description="Disordered" evidence="1">
    <location>
        <begin position="1"/>
        <end position="46"/>
    </location>
</feature>
<evidence type="ECO:0000313" key="2">
    <source>
        <dbReference type="EMBL" id="MCI11039.1"/>
    </source>
</evidence>
<protein>
    <submittedName>
        <fullName evidence="2">GATA transcription factor 8-like</fullName>
    </submittedName>
</protein>
<name>A0A392PHS5_9FABA</name>
<sequence>MKKVEQQPSSCVPKEDSVHNQFQTSSPVSVLESSSSCSGGKTTTGIYIPVPCGRARTKRPRPATFNP</sequence>
<feature type="compositionally biased region" description="Polar residues" evidence="1">
    <location>
        <begin position="1"/>
        <end position="10"/>
    </location>
</feature>
<feature type="non-terminal residue" evidence="2">
    <location>
        <position position="67"/>
    </location>
</feature>
<organism evidence="2 3">
    <name type="scientific">Trifolium medium</name>
    <dbReference type="NCBI Taxonomy" id="97028"/>
    <lineage>
        <taxon>Eukaryota</taxon>
        <taxon>Viridiplantae</taxon>
        <taxon>Streptophyta</taxon>
        <taxon>Embryophyta</taxon>
        <taxon>Tracheophyta</taxon>
        <taxon>Spermatophyta</taxon>
        <taxon>Magnoliopsida</taxon>
        <taxon>eudicotyledons</taxon>
        <taxon>Gunneridae</taxon>
        <taxon>Pentapetalae</taxon>
        <taxon>rosids</taxon>
        <taxon>fabids</taxon>
        <taxon>Fabales</taxon>
        <taxon>Fabaceae</taxon>
        <taxon>Papilionoideae</taxon>
        <taxon>50 kb inversion clade</taxon>
        <taxon>NPAAA clade</taxon>
        <taxon>Hologalegina</taxon>
        <taxon>IRL clade</taxon>
        <taxon>Trifolieae</taxon>
        <taxon>Trifolium</taxon>
    </lineage>
</organism>
<proteinExistence type="predicted"/>
<feature type="compositionally biased region" description="Low complexity" evidence="1">
    <location>
        <begin position="25"/>
        <end position="38"/>
    </location>
</feature>
<dbReference type="Proteomes" id="UP000265520">
    <property type="component" value="Unassembled WGS sequence"/>
</dbReference>
<dbReference type="EMBL" id="LXQA010078620">
    <property type="protein sequence ID" value="MCI11039.1"/>
    <property type="molecule type" value="Genomic_DNA"/>
</dbReference>
<dbReference type="AlphaFoldDB" id="A0A392PHS5"/>